<keyword evidence="3" id="KW-0479">Metal-binding</keyword>
<evidence type="ECO:0000256" key="8">
    <source>
        <dbReference type="SAM" id="MobiDB-lite"/>
    </source>
</evidence>
<evidence type="ECO:0000256" key="3">
    <source>
        <dbReference type="ARBA" id="ARBA00022723"/>
    </source>
</evidence>
<dbReference type="Pfam" id="PF00264">
    <property type="entry name" value="Tyrosinase"/>
    <property type="match status" value="1"/>
</dbReference>
<dbReference type="PANTHER" id="PTHR11474">
    <property type="entry name" value="TYROSINASE FAMILY MEMBER"/>
    <property type="match status" value="1"/>
</dbReference>
<feature type="region of interest" description="Disordered" evidence="8">
    <location>
        <begin position="65"/>
        <end position="85"/>
    </location>
</feature>
<comment type="similarity">
    <text evidence="1">Belongs to the tyrosinase family.</text>
</comment>
<evidence type="ECO:0000256" key="4">
    <source>
        <dbReference type="ARBA" id="ARBA00023008"/>
    </source>
</evidence>
<organism evidence="10">
    <name type="scientific">uncultured fungus</name>
    <dbReference type="NCBI Taxonomy" id="175245"/>
    <lineage>
        <taxon>Eukaryota</taxon>
        <taxon>Fungi</taxon>
        <taxon>environmental samples</taxon>
    </lineage>
</organism>
<evidence type="ECO:0000256" key="5">
    <source>
        <dbReference type="ARBA" id="ARBA00023101"/>
    </source>
</evidence>
<dbReference type="InterPro" id="IPR002227">
    <property type="entry name" value="Tyrosinase_Cu-bd"/>
</dbReference>
<evidence type="ECO:0000256" key="7">
    <source>
        <dbReference type="ARBA" id="ARBA00048881"/>
    </source>
</evidence>
<reference evidence="10" key="1">
    <citation type="journal article" date="2010" name="PLoS ONE">
        <title>Fungi unearthed: transcripts encoding lignocellulolytic and chitinolytic enzymes in forest soil.</title>
        <authorList>
            <person name="Kellner H."/>
            <person name="Vandenbol M."/>
        </authorList>
    </citation>
    <scope>NUCLEOTIDE SEQUENCE</scope>
</reference>
<accession>D9CIE6</accession>
<sequence>PYWDWAANSVPPPEVISQTTVSIQVADGTTQTVDNPLYQYTFQPVSDGGFDAPYNAWNTTLRCPDSSDADAQTDPDALVGNPTGTRGTAAAQIKHATYVMLSQTTQWVNFSNHSRDINPSYASSLESIHDQIHNYVGGENGGHMADPTVAGHDPIFFLH</sequence>
<keyword evidence="5" id="KW-0470">Melanin biosynthesis</keyword>
<protein>
    <recommendedName>
        <fullName evidence="2">tyrosinase</fullName>
        <ecNumber evidence="2">1.14.18.1</ecNumber>
    </recommendedName>
</protein>
<dbReference type="InterPro" id="IPR050316">
    <property type="entry name" value="Tyrosinase/Hemocyanin"/>
</dbReference>
<evidence type="ECO:0000256" key="1">
    <source>
        <dbReference type="ARBA" id="ARBA00009928"/>
    </source>
</evidence>
<dbReference type="Gene3D" id="1.10.1280.10">
    <property type="entry name" value="Di-copper center containing domain from catechol oxidase"/>
    <property type="match status" value="1"/>
</dbReference>
<evidence type="ECO:0000256" key="2">
    <source>
        <dbReference type="ARBA" id="ARBA00011906"/>
    </source>
</evidence>
<dbReference type="EMBL" id="GU734551">
    <property type="protein sequence ID" value="ADJ38332.1"/>
    <property type="molecule type" value="mRNA"/>
</dbReference>
<evidence type="ECO:0000259" key="9">
    <source>
        <dbReference type="Pfam" id="PF00264"/>
    </source>
</evidence>
<feature type="domain" description="Tyrosinase copper-binding" evidence="9">
    <location>
        <begin position="1"/>
        <end position="159"/>
    </location>
</feature>
<dbReference type="GO" id="GO:0046872">
    <property type="term" value="F:metal ion binding"/>
    <property type="evidence" value="ECO:0007669"/>
    <property type="project" value="UniProtKB-KW"/>
</dbReference>
<evidence type="ECO:0000313" key="10">
    <source>
        <dbReference type="EMBL" id="ADJ38332.1"/>
    </source>
</evidence>
<feature type="non-terminal residue" evidence="10">
    <location>
        <position position="1"/>
    </location>
</feature>
<name>D9CIE6_9FUNG</name>
<dbReference type="GO" id="GO:0042438">
    <property type="term" value="P:melanin biosynthetic process"/>
    <property type="evidence" value="ECO:0007669"/>
    <property type="project" value="UniProtKB-KW"/>
</dbReference>
<dbReference type="InterPro" id="IPR008922">
    <property type="entry name" value="Di-copper_centre_dom_sf"/>
</dbReference>
<dbReference type="EC" id="1.14.18.1" evidence="2"/>
<dbReference type="PANTHER" id="PTHR11474:SF76">
    <property type="entry name" value="SHKT DOMAIN-CONTAINING PROTEIN"/>
    <property type="match status" value="1"/>
</dbReference>
<feature type="non-terminal residue" evidence="10">
    <location>
        <position position="159"/>
    </location>
</feature>
<dbReference type="SUPFAM" id="SSF48056">
    <property type="entry name" value="Di-copper centre-containing domain"/>
    <property type="match status" value="1"/>
</dbReference>
<evidence type="ECO:0000256" key="6">
    <source>
        <dbReference type="ARBA" id="ARBA00048233"/>
    </source>
</evidence>
<dbReference type="AlphaFoldDB" id="D9CIE6"/>
<comment type="catalytic activity">
    <reaction evidence="6">
        <text>2 L-dopa + O2 = 2 L-dopaquinone + 2 H2O</text>
        <dbReference type="Rhea" id="RHEA:34287"/>
        <dbReference type="ChEBI" id="CHEBI:15377"/>
        <dbReference type="ChEBI" id="CHEBI:15379"/>
        <dbReference type="ChEBI" id="CHEBI:57504"/>
        <dbReference type="ChEBI" id="CHEBI:57924"/>
        <dbReference type="EC" id="1.14.18.1"/>
    </reaction>
</comment>
<keyword evidence="4" id="KW-0186">Copper</keyword>
<dbReference type="GO" id="GO:0004503">
    <property type="term" value="F:tyrosinase activity"/>
    <property type="evidence" value="ECO:0007669"/>
    <property type="project" value="UniProtKB-EC"/>
</dbReference>
<comment type="catalytic activity">
    <reaction evidence="7">
        <text>L-tyrosine + O2 = L-dopaquinone + H2O</text>
        <dbReference type="Rhea" id="RHEA:18117"/>
        <dbReference type="ChEBI" id="CHEBI:15377"/>
        <dbReference type="ChEBI" id="CHEBI:15379"/>
        <dbReference type="ChEBI" id="CHEBI:57924"/>
        <dbReference type="ChEBI" id="CHEBI:58315"/>
        <dbReference type="EC" id="1.14.18.1"/>
    </reaction>
</comment>
<proteinExistence type="evidence at transcript level"/>